<reference evidence="1" key="1">
    <citation type="submission" date="2023-10" db="EMBL/GenBank/DDBJ databases">
        <title>Development of a sustainable strategy for remediation of hydrocarbon-contaminated territories based on the waste exchange concept.</title>
        <authorList>
            <person name="Krivoruchko A."/>
        </authorList>
    </citation>
    <scope>NUCLEOTIDE SEQUENCE</scope>
    <source>
        <strain evidence="1">IEGM 1175</strain>
    </source>
</reference>
<dbReference type="EMBL" id="JAWLKJ010000003">
    <property type="protein sequence ID" value="MDV6299957.1"/>
    <property type="molecule type" value="Genomic_DNA"/>
</dbReference>
<dbReference type="Proteomes" id="UP001185873">
    <property type="component" value="Unassembled WGS sequence"/>
</dbReference>
<evidence type="ECO:0000313" key="2">
    <source>
        <dbReference type="Proteomes" id="UP001185873"/>
    </source>
</evidence>
<evidence type="ECO:0008006" key="3">
    <source>
        <dbReference type="Google" id="ProtNLM"/>
    </source>
</evidence>
<dbReference type="AlphaFoldDB" id="A0AAE4QYT0"/>
<gene>
    <name evidence="1" type="ORF">R3P82_12640</name>
</gene>
<sequence>MSEFPLPFEIQRIQLISGGEDDLGNPITTRVAEDLWCAWWVASSEEKAAAGHPITETRLYAFVDVADGWHDGHEAIIPSYSPQAGLTVEGGPLDYTHGPWASEWPLDRVQITLKETRG</sequence>
<dbReference type="RefSeq" id="WP_317470616.1">
    <property type="nucleotide sequence ID" value="NZ_JAWLKJ010000003.1"/>
</dbReference>
<evidence type="ECO:0000313" key="1">
    <source>
        <dbReference type="EMBL" id="MDV6299957.1"/>
    </source>
</evidence>
<proteinExistence type="predicted"/>
<comment type="caution">
    <text evidence="1">The sequence shown here is derived from an EMBL/GenBank/DDBJ whole genome shotgun (WGS) entry which is preliminary data.</text>
</comment>
<name>A0AAE4QYT0_9ACTN</name>
<accession>A0AAE4QYT0</accession>
<protein>
    <recommendedName>
        <fullName evidence="3">Head-to-tail stopper</fullName>
    </recommendedName>
</protein>
<organism evidence="1 2">
    <name type="scientific">Dietzia maris</name>
    <dbReference type="NCBI Taxonomy" id="37915"/>
    <lineage>
        <taxon>Bacteria</taxon>
        <taxon>Bacillati</taxon>
        <taxon>Actinomycetota</taxon>
        <taxon>Actinomycetes</taxon>
        <taxon>Mycobacteriales</taxon>
        <taxon>Dietziaceae</taxon>
        <taxon>Dietzia</taxon>
    </lineage>
</organism>